<evidence type="ECO:0000313" key="2">
    <source>
        <dbReference type="EMBL" id="RIH90470.1"/>
    </source>
</evidence>
<proteinExistence type="predicted"/>
<evidence type="ECO:0000313" key="3">
    <source>
        <dbReference type="Proteomes" id="UP000266178"/>
    </source>
</evidence>
<dbReference type="EMBL" id="QWLB01000083">
    <property type="protein sequence ID" value="RIH90470.1"/>
    <property type="molecule type" value="Genomic_DNA"/>
</dbReference>
<dbReference type="AlphaFoldDB" id="A0A399F363"/>
<feature type="chain" id="PRO_5030071789" description="Membrane-bound lysozyme-inhibitor of c-type lysozyme" evidence="1">
    <location>
        <begin position="22"/>
        <end position="108"/>
    </location>
</feature>
<sequence length="108" mass="11660">MIRMLGLLSLVLLLPSCLILTDDGVSSATVVPPPSSGSFTYMCRGGRLSVSYLGNNQVSIFYNGANHTLTLTRTSPRYAYTDGTYTWEASGRSATLFVRGTMADTCSY</sequence>
<keyword evidence="3" id="KW-1185">Reference proteome</keyword>
<gene>
    <name evidence="2" type="ORF">Mgrana_03247</name>
</gene>
<evidence type="ECO:0008006" key="4">
    <source>
        <dbReference type="Google" id="ProtNLM"/>
    </source>
</evidence>
<reference evidence="2 3" key="1">
    <citation type="submission" date="2018-08" db="EMBL/GenBank/DDBJ databases">
        <title>Meiothermus granaticius genome AF-68 sequencing project.</title>
        <authorList>
            <person name="Da Costa M.S."/>
            <person name="Albuquerque L."/>
            <person name="Raposo P."/>
            <person name="Froufe H.J.C."/>
            <person name="Barroso C.S."/>
            <person name="Egas C."/>
        </authorList>
    </citation>
    <scope>NUCLEOTIDE SEQUENCE [LARGE SCALE GENOMIC DNA]</scope>
    <source>
        <strain evidence="2 3">AF-68</strain>
    </source>
</reference>
<accession>A0A399F363</accession>
<keyword evidence="1" id="KW-0732">Signal</keyword>
<dbReference type="InterPro" id="IPR036328">
    <property type="entry name" value="MliC_sf"/>
</dbReference>
<dbReference type="Gene3D" id="2.40.128.200">
    <property type="match status" value="1"/>
</dbReference>
<dbReference type="Proteomes" id="UP000266178">
    <property type="component" value="Unassembled WGS sequence"/>
</dbReference>
<organism evidence="2 3">
    <name type="scientific">Meiothermus granaticius NBRC 107808</name>
    <dbReference type="NCBI Taxonomy" id="1227551"/>
    <lineage>
        <taxon>Bacteria</taxon>
        <taxon>Thermotogati</taxon>
        <taxon>Deinococcota</taxon>
        <taxon>Deinococci</taxon>
        <taxon>Thermales</taxon>
        <taxon>Thermaceae</taxon>
        <taxon>Meiothermus</taxon>
    </lineage>
</organism>
<evidence type="ECO:0000256" key="1">
    <source>
        <dbReference type="SAM" id="SignalP"/>
    </source>
</evidence>
<feature type="signal peptide" evidence="1">
    <location>
        <begin position="1"/>
        <end position="21"/>
    </location>
</feature>
<comment type="caution">
    <text evidence="2">The sequence shown here is derived from an EMBL/GenBank/DDBJ whole genome shotgun (WGS) entry which is preliminary data.</text>
</comment>
<dbReference type="SUPFAM" id="SSF141488">
    <property type="entry name" value="YdhA-like"/>
    <property type="match status" value="1"/>
</dbReference>
<name>A0A399F363_9DEIN</name>
<protein>
    <recommendedName>
        <fullName evidence="4">Membrane-bound lysozyme-inhibitor of c-type lysozyme</fullName>
    </recommendedName>
</protein>